<proteinExistence type="predicted"/>
<keyword evidence="2" id="KW-1185">Reference proteome</keyword>
<organism evidence="1 2">
    <name type="scientific">Entomophthora muscae</name>
    <dbReference type="NCBI Taxonomy" id="34485"/>
    <lineage>
        <taxon>Eukaryota</taxon>
        <taxon>Fungi</taxon>
        <taxon>Fungi incertae sedis</taxon>
        <taxon>Zoopagomycota</taxon>
        <taxon>Entomophthoromycotina</taxon>
        <taxon>Entomophthoromycetes</taxon>
        <taxon>Entomophthorales</taxon>
        <taxon>Entomophthoraceae</taxon>
        <taxon>Entomophthora</taxon>
    </lineage>
</organism>
<dbReference type="Proteomes" id="UP001165960">
    <property type="component" value="Unassembled WGS sequence"/>
</dbReference>
<dbReference type="EMBL" id="QTSX02007117">
    <property type="protein sequence ID" value="KAJ9051268.1"/>
    <property type="molecule type" value="Genomic_DNA"/>
</dbReference>
<evidence type="ECO:0000313" key="1">
    <source>
        <dbReference type="EMBL" id="KAJ9051268.1"/>
    </source>
</evidence>
<name>A0ACC2RMF1_9FUNG</name>
<accession>A0ACC2RMF1</accession>
<comment type="caution">
    <text evidence="1">The sequence shown here is derived from an EMBL/GenBank/DDBJ whole genome shotgun (WGS) entry which is preliminary data.</text>
</comment>
<protein>
    <submittedName>
        <fullName evidence="1">Uncharacterized protein</fullName>
    </submittedName>
</protein>
<evidence type="ECO:0000313" key="2">
    <source>
        <dbReference type="Proteomes" id="UP001165960"/>
    </source>
</evidence>
<gene>
    <name evidence="1" type="ORF">DSO57_1006190</name>
</gene>
<reference evidence="1" key="1">
    <citation type="submission" date="2022-04" db="EMBL/GenBank/DDBJ databases">
        <title>Genome of the entomopathogenic fungus Entomophthora muscae.</title>
        <authorList>
            <person name="Elya C."/>
            <person name="Lovett B.R."/>
            <person name="Lee E."/>
            <person name="Macias A.M."/>
            <person name="Hajek A.E."/>
            <person name="De Bivort B.L."/>
            <person name="Kasson M.T."/>
            <person name="De Fine Licht H.H."/>
            <person name="Stajich J.E."/>
        </authorList>
    </citation>
    <scope>NUCLEOTIDE SEQUENCE</scope>
    <source>
        <strain evidence="1">Berkeley</strain>
    </source>
</reference>
<sequence length="87" mass="10299">MSGGKRVYDDPKVWSPAGGAYCNPKNWRRNTAFAAVGLWSSFFVICNFSAKREWRHYPPKRWIPSMMWAAQFNDPNWEIPNKYNIRK</sequence>